<dbReference type="AlphaFoldDB" id="A0A562XKJ7"/>
<feature type="domain" description="Ribonucleotide reductase large subunit C-terminal" evidence="2">
    <location>
        <begin position="415"/>
        <end position="568"/>
    </location>
</feature>
<dbReference type="Proteomes" id="UP000321812">
    <property type="component" value="Unassembled WGS sequence"/>
</dbReference>
<name>A0A562XKJ7_CAMHY</name>
<reference evidence="3 4" key="1">
    <citation type="submission" date="2019-07" db="EMBL/GenBank/DDBJ databases">
        <title>Rapid identification of Enteric Bacteria from Whole Genome Sequences (WGS) using Average Nucleotide Identity (ANI).</title>
        <authorList>
            <person name="Lane C."/>
        </authorList>
    </citation>
    <scope>NUCLEOTIDE SEQUENCE [LARGE SCALE GENOMIC DNA]</scope>
    <source>
        <strain evidence="3 4">D2411</strain>
    </source>
</reference>
<keyword evidence="3" id="KW-0560">Oxidoreductase</keyword>
<dbReference type="GO" id="GO:0005524">
    <property type="term" value="F:ATP binding"/>
    <property type="evidence" value="ECO:0007669"/>
    <property type="project" value="TreeGrafter"/>
</dbReference>
<dbReference type="InterPro" id="IPR000788">
    <property type="entry name" value="RNR_lg_C"/>
</dbReference>
<dbReference type="PANTHER" id="PTHR11573">
    <property type="entry name" value="RIBONUCLEOSIDE-DIPHOSPHATE REDUCTASE LARGE CHAIN"/>
    <property type="match status" value="1"/>
</dbReference>
<dbReference type="GO" id="GO:0004748">
    <property type="term" value="F:ribonucleoside-diphosphate reductase activity, thioredoxin disulfide as acceptor"/>
    <property type="evidence" value="ECO:0007669"/>
    <property type="project" value="UniProtKB-EC"/>
</dbReference>
<comment type="similarity">
    <text evidence="1">Belongs to the ribonucleoside diphosphate reductase large chain family.</text>
</comment>
<protein>
    <submittedName>
        <fullName evidence="3">Ribonucleotide-diphosphate reductase subunit alpha</fullName>
        <ecNumber evidence="3">1.17.4.1</ecNumber>
    </submittedName>
</protein>
<dbReference type="Gene3D" id="3.20.70.20">
    <property type="match status" value="1"/>
</dbReference>
<sequence>MLNQYSLKLYQDTYFLPNENYYQWVDRMTIDRLDINHEVIDPMGDDIEFLKRMKEYILKQWFHPATPIASNLGSDRGLPISCFVREVEDSKDGIFYSFNEAFFLGSEGTGIGTNWSDVRPVGSPIANGVKGSSSGIIPFIAISDRTTLAVSQGGIRRAAEAVYLDISHPEIEEFINIRKPDREQNRSCPNIHHAVILTDEFMKKVESRSLFSLIDPKTKEVVKQVDAFKLFCSILDVRSRFQGEPYLFFKDNANRNKAKLYKYKNKDIKLSNLCTEINLHTEYDKSNVCCLGSINLEKYDEFKDELEQLVKDSLRYLDHILDCFVIKVTKYDLDKFRAFSRALKGIAEDRPLGLGVMGFHSLLQQKSIAFEDLNAIALNDIIFESIYEAVRAYENDCVNFYGLPPCKLADYYTYYRNATHIAIAPTMSISNLCNFTSQGIEPIMSNFYTKKLKQGSFQIKNPYLDKVLKEIAKENNYTDTWVEDRWKDIANDGGSVQNLECLDEHQKKVFKTAFEINQFSIINLASRRQKYIDQGQSVNLFFKAGESVKYIYDVHIKAWKDGLNALYYQRSLAESRVKSTNTRQVIEVKECEVCQ</sequence>
<dbReference type="Pfam" id="PF02867">
    <property type="entry name" value="Ribonuc_red_lgC"/>
    <property type="match status" value="2"/>
</dbReference>
<evidence type="ECO:0000313" key="3">
    <source>
        <dbReference type="EMBL" id="TWO22600.1"/>
    </source>
</evidence>
<dbReference type="EMBL" id="VOAP01000003">
    <property type="protein sequence ID" value="TWO22600.1"/>
    <property type="molecule type" value="Genomic_DNA"/>
</dbReference>
<feature type="domain" description="Ribonucleotide reductase large subunit C-terminal" evidence="2">
    <location>
        <begin position="81"/>
        <end position="388"/>
    </location>
</feature>
<accession>A0A562XKJ7</accession>
<proteinExistence type="inferred from homology"/>
<organism evidence="3 4">
    <name type="scientific">Campylobacter hyointestinalis</name>
    <dbReference type="NCBI Taxonomy" id="198"/>
    <lineage>
        <taxon>Bacteria</taxon>
        <taxon>Pseudomonadati</taxon>
        <taxon>Campylobacterota</taxon>
        <taxon>Epsilonproteobacteria</taxon>
        <taxon>Campylobacterales</taxon>
        <taxon>Campylobacteraceae</taxon>
        <taxon>Campylobacter</taxon>
    </lineage>
</organism>
<dbReference type="RefSeq" id="WP_147496849.1">
    <property type="nucleotide sequence ID" value="NZ_VOAP01000003.1"/>
</dbReference>
<evidence type="ECO:0000256" key="1">
    <source>
        <dbReference type="ARBA" id="ARBA00010406"/>
    </source>
</evidence>
<dbReference type="GO" id="GO:0009263">
    <property type="term" value="P:deoxyribonucleotide biosynthetic process"/>
    <property type="evidence" value="ECO:0007669"/>
    <property type="project" value="TreeGrafter"/>
</dbReference>
<dbReference type="EC" id="1.17.4.1" evidence="3"/>
<gene>
    <name evidence="3" type="ORF">YZ82_01410</name>
</gene>
<dbReference type="GO" id="GO:0005971">
    <property type="term" value="C:ribonucleoside-diphosphate reductase complex"/>
    <property type="evidence" value="ECO:0007669"/>
    <property type="project" value="TreeGrafter"/>
</dbReference>
<dbReference type="SUPFAM" id="SSF51998">
    <property type="entry name" value="PFL-like glycyl radical enzymes"/>
    <property type="match status" value="1"/>
</dbReference>
<evidence type="ECO:0000259" key="2">
    <source>
        <dbReference type="Pfam" id="PF02867"/>
    </source>
</evidence>
<dbReference type="PANTHER" id="PTHR11573:SF6">
    <property type="entry name" value="RIBONUCLEOSIDE-DIPHOSPHATE REDUCTASE LARGE SUBUNIT"/>
    <property type="match status" value="1"/>
</dbReference>
<dbReference type="PRINTS" id="PR01183">
    <property type="entry name" value="RIBORDTASEM1"/>
</dbReference>
<comment type="caution">
    <text evidence="3">The sequence shown here is derived from an EMBL/GenBank/DDBJ whole genome shotgun (WGS) entry which is preliminary data.</text>
</comment>
<dbReference type="InterPro" id="IPR039718">
    <property type="entry name" value="Rrm1"/>
</dbReference>
<evidence type="ECO:0000313" key="4">
    <source>
        <dbReference type="Proteomes" id="UP000321812"/>
    </source>
</evidence>